<keyword evidence="1" id="KW-0472">Membrane</keyword>
<reference evidence="2 3" key="1">
    <citation type="submission" date="2015-09" db="EMBL/GenBank/DDBJ databases">
        <title>Sorangium comparison.</title>
        <authorList>
            <person name="Zaburannyi N."/>
            <person name="Bunk B."/>
            <person name="Overmann J."/>
            <person name="Mueller R."/>
        </authorList>
    </citation>
    <scope>NUCLEOTIDE SEQUENCE [LARGE SCALE GENOMIC DNA]</scope>
    <source>
        <strain evidence="2 3">So ceGT47</strain>
    </source>
</reference>
<dbReference type="PANTHER" id="PTHR36833:SF2">
    <property type="entry name" value="SLR0610 PROTEIN"/>
    <property type="match status" value="1"/>
</dbReference>
<dbReference type="PANTHER" id="PTHR36833">
    <property type="entry name" value="SLR0610 PROTEIN-RELATED"/>
    <property type="match status" value="1"/>
</dbReference>
<name>A0A4P2Q815_SORCE</name>
<feature type="transmembrane region" description="Helical" evidence="1">
    <location>
        <begin position="119"/>
        <end position="137"/>
    </location>
</feature>
<feature type="transmembrane region" description="Helical" evidence="1">
    <location>
        <begin position="28"/>
        <end position="52"/>
    </location>
</feature>
<gene>
    <name evidence="2" type="primary">abc-msp</name>
    <name evidence="2" type="ORF">SOCEGT47_061580</name>
</gene>
<evidence type="ECO:0000313" key="3">
    <source>
        <dbReference type="Proteomes" id="UP000295781"/>
    </source>
</evidence>
<dbReference type="EMBL" id="CP012670">
    <property type="protein sequence ID" value="AUX25609.1"/>
    <property type="molecule type" value="Genomic_DNA"/>
</dbReference>
<dbReference type="AlphaFoldDB" id="A0A4P2Q815"/>
<feature type="transmembrane region" description="Helical" evidence="1">
    <location>
        <begin position="64"/>
        <end position="82"/>
    </location>
</feature>
<keyword evidence="1" id="KW-0812">Transmembrane</keyword>
<sequence>MSGVRYLRLLATQLRVSLALGMQYRWDFLLGAVMTVVWTLVGLVPLHIALAARPPVEGWTYERALVVVGWFTLLKGVLEGAVNPSLLSVVDQIRKGTLDFTLLKPADAQFLVSTARFEVRKVVDAAAAVAIFAYAFTKMGRAPAPADMALSLGLLVTATLVLYSICILVISAAFWVVRLDNLAYLFNSLFDFARWPVTVFKGFWRIVFTVIVPLALMTTYPAEAMLGTIAWRTAAAAALGALAFGVVARAVWKRAIGRYTSASS</sequence>
<feature type="transmembrane region" description="Helical" evidence="1">
    <location>
        <begin position="149"/>
        <end position="177"/>
    </location>
</feature>
<accession>A0A4P2Q815</accession>
<organism evidence="2 3">
    <name type="scientific">Sorangium cellulosum</name>
    <name type="common">Polyangium cellulosum</name>
    <dbReference type="NCBI Taxonomy" id="56"/>
    <lineage>
        <taxon>Bacteria</taxon>
        <taxon>Pseudomonadati</taxon>
        <taxon>Myxococcota</taxon>
        <taxon>Polyangia</taxon>
        <taxon>Polyangiales</taxon>
        <taxon>Polyangiaceae</taxon>
        <taxon>Sorangium</taxon>
    </lineage>
</organism>
<evidence type="ECO:0000313" key="2">
    <source>
        <dbReference type="EMBL" id="AUX25609.1"/>
    </source>
</evidence>
<proteinExistence type="predicted"/>
<evidence type="ECO:0000256" key="1">
    <source>
        <dbReference type="SAM" id="Phobius"/>
    </source>
</evidence>
<dbReference type="Pfam" id="PF06182">
    <property type="entry name" value="ABC2_membrane_6"/>
    <property type="match status" value="1"/>
</dbReference>
<feature type="transmembrane region" description="Helical" evidence="1">
    <location>
        <begin position="197"/>
        <end position="217"/>
    </location>
</feature>
<keyword evidence="1" id="KW-1133">Transmembrane helix</keyword>
<protein>
    <submittedName>
        <fullName evidence="2">ABC transporter permease</fullName>
    </submittedName>
</protein>
<dbReference type="InterPro" id="IPR010390">
    <property type="entry name" value="ABC-2_transporter-like"/>
</dbReference>
<feature type="transmembrane region" description="Helical" evidence="1">
    <location>
        <begin position="229"/>
        <end position="252"/>
    </location>
</feature>
<dbReference type="Proteomes" id="UP000295781">
    <property type="component" value="Chromosome"/>
</dbReference>